<dbReference type="Proteomes" id="UP000655751">
    <property type="component" value="Unassembled WGS sequence"/>
</dbReference>
<protein>
    <submittedName>
        <fullName evidence="2">Uncharacterized protein</fullName>
    </submittedName>
</protein>
<accession>A0A931N698</accession>
<organism evidence="2 3">
    <name type="scientific">Nocardia bovistercoris</name>
    <dbReference type="NCBI Taxonomy" id="2785916"/>
    <lineage>
        <taxon>Bacteria</taxon>
        <taxon>Bacillati</taxon>
        <taxon>Actinomycetota</taxon>
        <taxon>Actinomycetes</taxon>
        <taxon>Mycobacteriales</taxon>
        <taxon>Nocardiaceae</taxon>
        <taxon>Nocardia</taxon>
    </lineage>
</organism>
<evidence type="ECO:0000313" key="2">
    <source>
        <dbReference type="EMBL" id="MBH0779468.1"/>
    </source>
</evidence>
<keyword evidence="3" id="KW-1185">Reference proteome</keyword>
<name>A0A931N698_9NOCA</name>
<dbReference type="AlphaFoldDB" id="A0A931N698"/>
<feature type="region of interest" description="Disordered" evidence="1">
    <location>
        <begin position="462"/>
        <end position="483"/>
    </location>
</feature>
<feature type="compositionally biased region" description="Pro residues" evidence="1">
    <location>
        <begin position="473"/>
        <end position="482"/>
    </location>
</feature>
<evidence type="ECO:0000256" key="1">
    <source>
        <dbReference type="SAM" id="MobiDB-lite"/>
    </source>
</evidence>
<dbReference type="RefSeq" id="WP_196151786.1">
    <property type="nucleotide sequence ID" value="NZ_JADMLG010000011.1"/>
</dbReference>
<evidence type="ECO:0000313" key="3">
    <source>
        <dbReference type="Proteomes" id="UP000655751"/>
    </source>
</evidence>
<dbReference type="EMBL" id="JADMLG010000011">
    <property type="protein sequence ID" value="MBH0779468.1"/>
    <property type="molecule type" value="Genomic_DNA"/>
</dbReference>
<proteinExistence type="predicted"/>
<sequence length="781" mass="83463">MSSRPHSARDTLPLGDVELHDNYLPGLQAGDYSIEVTHDLLDGTGSGASSIIDGGRFGSTQRFTVRGPQVALDPSAVVAVQPADGSSGRFAEVLPHVVLGDPMLPWERTMRDTTEGTPWLALLVLTDDQLLGAPTDVTRTIGATVEDFLAADPDVLKPDLPLEPDIAPDTPCSYIQVASAAFRAVAPRPDDARFLAHCRGANTGDRPILGIEEDGLFSVVVAGRFPAAPTSQNVKATKNIAHLVSLEGHQRILTDDPDFGGHTSVALLSLRSWSFWCFPDPQADFRELAEGLTHLPDSSTPAPRERMWLRLPSPYPDDASATAAQRQVARRLDDGYVAVPYVTRSGESTYGWYRGPLTPVAPLATPQAATATSADALIGYDPVWGTFDVSLASAFELGRALATADSAFAQQLVTLRRGARGVVDALYHRDTSTHLPADGGAATVLEAFGALLDGDILTTLGQAPSRPTGTWTPPTPAAPPADPTRDLAAFLDSDRARSALLDALDDALGERLEPVATWLGQRMLLYGVPFTHLVPDERILPIESLRFFHLDGAWSDALVSGAFAIGAQSSRETEQDRIIGAAVRAAAARLASIHRDTARAVSVRRLASSANAEALHNVSGFLLRSAIVAGWPNLAVRGYDPDGGLLPVLRMDHLSPTVLLCLFDGIPARVELRQPQEGFRFGVDDDGYIPLRNLLPPSESPGGLKLGDTFTPDVTFRVLDHLRSGGDCRVLEVSSLVPALEQALDTVHGRSVGPIGPADLAMQMVRVPEAIRFDGPDQEQQ</sequence>
<gene>
    <name evidence="2" type="ORF">IT779_24680</name>
</gene>
<comment type="caution">
    <text evidence="2">The sequence shown here is derived from an EMBL/GenBank/DDBJ whole genome shotgun (WGS) entry which is preliminary data.</text>
</comment>
<reference evidence="2" key="1">
    <citation type="submission" date="2020-11" db="EMBL/GenBank/DDBJ databases">
        <title>Nocardia NEAU-351.nov., a novel actinomycete isolated from the cow dung.</title>
        <authorList>
            <person name="Zhang X."/>
        </authorList>
    </citation>
    <scope>NUCLEOTIDE SEQUENCE</scope>
    <source>
        <strain evidence="2">NEAU-351</strain>
    </source>
</reference>